<dbReference type="EMBL" id="JANBVB010000031">
    <property type="protein sequence ID" value="KAJ2899288.1"/>
    <property type="molecule type" value="Genomic_DNA"/>
</dbReference>
<accession>A0ACC1M7F8</accession>
<dbReference type="Proteomes" id="UP001139981">
    <property type="component" value="Unassembled WGS sequence"/>
</dbReference>
<evidence type="ECO:0000313" key="1">
    <source>
        <dbReference type="EMBL" id="KAJ2899288.1"/>
    </source>
</evidence>
<proteinExistence type="predicted"/>
<sequence length="808" mass="89141">MFKKTIKSAVESAAASSVSGARLVINELQGRKLLPSALFKILDEYARLDSHVTEVRRYLDNTFRIGAVSWIRIGAGLTRPKYSTYGDNIRQAMYSHFGQPDEHLQRQDLVSYIRVVSGLIGYLRLNVTDADYAFFKRASLVATDSHAIDCCAALLIVLAGFGSHTAAQDVLTEISSAATSAVASRVDCLLACFQTNHVKEVNDFVASTLAMDFAYPRERLFFIKDAVQHASDAYFSGSDIARRLLAIPPGDTQHGTGSSALYREAILFCIQGELFQRGGVDVREWVTQSIFAANASLASNYGLILKAYVNAIFASVVVTPVPETLLWRAFSPGNTANDASNAASPSQVLFLLYLLYYCERLQDQPKVVGQSVFSVLPPNRGSVDFYASASAKPRNSALGELTGTTVNQASNSSNSGTVWRGEYSDQLLDSLPVAWILQRVSASAEYSPIWPELLAMSTTQFPDQLETVSVLQRELAADATQTTSRISVRNCQWLSCIGAERDQALEKGVPSILRAAEDFERLPVSARMKNCCEFSERICRLAILRSDSTELTACVRQAWLSLHALNPHLVSVATVNAWRSAFEMSKPLLAPQDLWLDPLVMFRSDPRVFESPSLVDIFLTILAEFLMLSRTNMRRVFALRQKEGGALKKTHLSAILQLQEAASLQMLIETAKASLSDKARHLIFEFIHARFLEQRTTQKLLHFQAYDVVAINDMVSFVPSMHACSEFIPELLMQSAPRQQLFAIKLAAAVLENVPPASRRVQAAGGRSTGSLGRPNAQLPSKRNASAKTGNCQVDWMLRERVSNDSSY</sequence>
<name>A0ACC1M7F8_9FUNG</name>
<comment type="caution">
    <text evidence="1">The sequence shown here is derived from an EMBL/GenBank/DDBJ whole genome shotgun (WGS) entry which is preliminary data.</text>
</comment>
<organism evidence="1 2">
    <name type="scientific">Coemansia aciculifera</name>
    <dbReference type="NCBI Taxonomy" id="417176"/>
    <lineage>
        <taxon>Eukaryota</taxon>
        <taxon>Fungi</taxon>
        <taxon>Fungi incertae sedis</taxon>
        <taxon>Zoopagomycota</taxon>
        <taxon>Kickxellomycotina</taxon>
        <taxon>Kickxellomycetes</taxon>
        <taxon>Kickxellales</taxon>
        <taxon>Kickxellaceae</taxon>
        <taxon>Coemansia</taxon>
    </lineage>
</organism>
<protein>
    <submittedName>
        <fullName evidence="1">Uncharacterized protein</fullName>
    </submittedName>
</protein>
<gene>
    <name evidence="1" type="ORF">IWW38_001052</name>
</gene>
<evidence type="ECO:0000313" key="2">
    <source>
        <dbReference type="Proteomes" id="UP001139981"/>
    </source>
</evidence>
<reference evidence="1" key="1">
    <citation type="submission" date="2022-07" db="EMBL/GenBank/DDBJ databases">
        <title>Phylogenomic reconstructions and comparative analyses of Kickxellomycotina fungi.</title>
        <authorList>
            <person name="Reynolds N.K."/>
            <person name="Stajich J.E."/>
            <person name="Barry K."/>
            <person name="Grigoriev I.V."/>
            <person name="Crous P."/>
            <person name="Smith M.E."/>
        </authorList>
    </citation>
    <scope>NUCLEOTIDE SEQUENCE</scope>
    <source>
        <strain evidence="1">CBS 190363</strain>
    </source>
</reference>
<keyword evidence="2" id="KW-1185">Reference proteome</keyword>